<evidence type="ECO:0000256" key="5">
    <source>
        <dbReference type="ARBA" id="ARBA00022516"/>
    </source>
</evidence>
<evidence type="ECO:0000256" key="13">
    <source>
        <dbReference type="HAMAP-Rule" id="MF_00409"/>
    </source>
</evidence>
<evidence type="ECO:0000256" key="2">
    <source>
        <dbReference type="ARBA" id="ARBA00004870"/>
    </source>
</evidence>
<evidence type="ECO:0000256" key="3">
    <source>
        <dbReference type="ARBA" id="ARBA00012071"/>
    </source>
</evidence>
<dbReference type="PANTHER" id="PTHR42724:SF1">
    <property type="entry name" value="TETRAACYLDISACCHARIDE 4'-KINASE, MITOCHONDRIAL-RELATED"/>
    <property type="match status" value="1"/>
</dbReference>
<dbReference type="EC" id="2.7.1.130" evidence="3 13"/>
<dbReference type="STRING" id="1121022.GCA_000376105_03502"/>
<keyword evidence="5 13" id="KW-0444">Lipid biosynthesis</keyword>
<name>V4PLT5_9CAUL</name>
<comment type="pathway">
    <text evidence="2 13">Glycolipid biosynthesis; lipid IV(A) biosynthesis; lipid IV(A) from (3R)-3-hydroxytetradecanoyl-[acyl-carrier-protein] and UDP-N-acetyl-alpha-D-glucosamine: step 6/6.</text>
</comment>
<evidence type="ECO:0000256" key="8">
    <source>
        <dbReference type="ARBA" id="ARBA00022741"/>
    </source>
</evidence>
<dbReference type="GO" id="GO:0009244">
    <property type="term" value="P:lipopolysaccharide core region biosynthetic process"/>
    <property type="evidence" value="ECO:0007669"/>
    <property type="project" value="TreeGrafter"/>
</dbReference>
<evidence type="ECO:0000313" key="15">
    <source>
        <dbReference type="Proteomes" id="UP000017837"/>
    </source>
</evidence>
<dbReference type="PATRIC" id="fig|1121022.4.peg.3796"/>
<protein>
    <recommendedName>
        <fullName evidence="4 13">Tetraacyldisaccharide 4'-kinase</fullName>
        <ecNumber evidence="3 13">2.7.1.130</ecNumber>
    </recommendedName>
    <alternativeName>
        <fullName evidence="12 13">Lipid A 4'-kinase</fullName>
    </alternativeName>
</protein>
<dbReference type="EMBL" id="AWGB01000056">
    <property type="protein sequence ID" value="ESQ86430.1"/>
    <property type="molecule type" value="Genomic_DNA"/>
</dbReference>
<evidence type="ECO:0000256" key="1">
    <source>
        <dbReference type="ARBA" id="ARBA00002274"/>
    </source>
</evidence>
<keyword evidence="6 13" id="KW-0441">Lipid A biosynthesis</keyword>
<dbReference type="AlphaFoldDB" id="V4PLT5"/>
<keyword evidence="9 13" id="KW-0418">Kinase</keyword>
<evidence type="ECO:0000256" key="7">
    <source>
        <dbReference type="ARBA" id="ARBA00022679"/>
    </source>
</evidence>
<comment type="function">
    <text evidence="1 13">Transfers the gamma-phosphate of ATP to the 4'-position of a tetraacyldisaccharide 1-phosphate intermediate (termed DS-1-P) to form tetraacyldisaccharide 1,4'-bis-phosphate (lipid IVA).</text>
</comment>
<dbReference type="UniPathway" id="UPA00359">
    <property type="reaction ID" value="UER00482"/>
</dbReference>
<dbReference type="RefSeq" id="WP_018083177.1">
    <property type="nucleotide sequence ID" value="NZ_AQWM01000025.1"/>
</dbReference>
<comment type="caution">
    <text evidence="14">The sequence shown here is derived from an EMBL/GenBank/DDBJ whole genome shotgun (WGS) entry which is preliminary data.</text>
</comment>
<evidence type="ECO:0000256" key="11">
    <source>
        <dbReference type="ARBA" id="ARBA00023098"/>
    </source>
</evidence>
<dbReference type="HAMAP" id="MF_00409">
    <property type="entry name" value="LpxK"/>
    <property type="match status" value="1"/>
</dbReference>
<dbReference type="PANTHER" id="PTHR42724">
    <property type="entry name" value="TETRAACYLDISACCHARIDE 4'-KINASE"/>
    <property type="match status" value="1"/>
</dbReference>
<comment type="catalytic activity">
    <reaction evidence="13">
        <text>a lipid A disaccharide + ATP = a lipid IVA + ADP + H(+)</text>
        <dbReference type="Rhea" id="RHEA:67840"/>
        <dbReference type="ChEBI" id="CHEBI:15378"/>
        <dbReference type="ChEBI" id="CHEBI:30616"/>
        <dbReference type="ChEBI" id="CHEBI:176343"/>
        <dbReference type="ChEBI" id="CHEBI:176425"/>
        <dbReference type="ChEBI" id="CHEBI:456216"/>
        <dbReference type="EC" id="2.7.1.130"/>
    </reaction>
</comment>
<dbReference type="GO" id="GO:0009029">
    <property type="term" value="F:lipid-A 4'-kinase activity"/>
    <property type="evidence" value="ECO:0007669"/>
    <property type="project" value="UniProtKB-UniRule"/>
</dbReference>
<gene>
    <name evidence="13" type="primary">lpxK</name>
    <name evidence="14" type="ORF">ABENE_18555</name>
</gene>
<dbReference type="InterPro" id="IPR003758">
    <property type="entry name" value="LpxK"/>
</dbReference>
<dbReference type="OrthoDB" id="9766423at2"/>
<feature type="binding site" evidence="13">
    <location>
        <begin position="58"/>
        <end position="65"/>
    </location>
    <ligand>
        <name>ATP</name>
        <dbReference type="ChEBI" id="CHEBI:30616"/>
    </ligand>
</feature>
<evidence type="ECO:0000256" key="9">
    <source>
        <dbReference type="ARBA" id="ARBA00022777"/>
    </source>
</evidence>
<evidence type="ECO:0000256" key="4">
    <source>
        <dbReference type="ARBA" id="ARBA00016436"/>
    </source>
</evidence>
<accession>V4PLT5</accession>
<keyword evidence="10 13" id="KW-0067">ATP-binding</keyword>
<sequence length="344" mass="37426">MTIKTPDWWYKKNAAGAPWWRFLLWPLSLLWLAINTIKSATAKPYRSKLFVISIGNVTLGGSGKTPIADEILSLLAPQAYGLSRGHGGTLAGPIGVDPALHSAAEVGDEPLMLAQDHPFVIAHDRAAGLRLIEKVRKKPKPIIAVVDDAHQNLKITKDLHILVIDGDTRNGAWPFGDNGICPYGPMREPLAQGLERADLCILWMPDDDAQPDPDLIALLGDKPVFVARLQAHAPAIPAPVFGFAGIAKPWKFEATLQSEGYDIAGFRGFPDHAALTPNDLTRLMAEAEALGARLITTQKDWIKLDPAWRSRIACLPIRAKFDDEAGLLAFLDNAVRSGAQGLTR</sequence>
<dbReference type="GO" id="GO:0009245">
    <property type="term" value="P:lipid A biosynthetic process"/>
    <property type="evidence" value="ECO:0007669"/>
    <property type="project" value="UniProtKB-UniRule"/>
</dbReference>
<reference evidence="14 15" key="1">
    <citation type="journal article" date="2014" name="Nature">
        <title>Sequential evolution of bacterial morphology by co-option of a developmental regulator.</title>
        <authorList>
            <person name="Jiang C."/>
            <person name="Brown P.J."/>
            <person name="Ducret A."/>
            <person name="Brun Y.V."/>
        </authorList>
    </citation>
    <scope>NUCLEOTIDE SEQUENCE [LARGE SCALE GENOMIC DNA]</scope>
    <source>
        <strain evidence="14 15">DSM 16100</strain>
    </source>
</reference>
<evidence type="ECO:0000256" key="12">
    <source>
        <dbReference type="ARBA" id="ARBA00029757"/>
    </source>
</evidence>
<organism evidence="14 15">
    <name type="scientific">Asticcacaulis benevestitus DSM 16100 = ATCC BAA-896</name>
    <dbReference type="NCBI Taxonomy" id="1121022"/>
    <lineage>
        <taxon>Bacteria</taxon>
        <taxon>Pseudomonadati</taxon>
        <taxon>Pseudomonadota</taxon>
        <taxon>Alphaproteobacteria</taxon>
        <taxon>Caulobacterales</taxon>
        <taxon>Caulobacteraceae</taxon>
        <taxon>Asticcacaulis</taxon>
    </lineage>
</organism>
<keyword evidence="7 13" id="KW-0808">Transferase</keyword>
<keyword evidence="11 13" id="KW-0443">Lipid metabolism</keyword>
<dbReference type="Proteomes" id="UP000017837">
    <property type="component" value="Unassembled WGS sequence"/>
</dbReference>
<comment type="similarity">
    <text evidence="13">Belongs to the LpxK family.</text>
</comment>
<evidence type="ECO:0000256" key="6">
    <source>
        <dbReference type="ARBA" id="ARBA00022556"/>
    </source>
</evidence>
<evidence type="ECO:0000256" key="10">
    <source>
        <dbReference type="ARBA" id="ARBA00022840"/>
    </source>
</evidence>
<dbReference type="Pfam" id="PF02606">
    <property type="entry name" value="LpxK"/>
    <property type="match status" value="1"/>
</dbReference>
<dbReference type="GO" id="GO:0005886">
    <property type="term" value="C:plasma membrane"/>
    <property type="evidence" value="ECO:0007669"/>
    <property type="project" value="TreeGrafter"/>
</dbReference>
<dbReference type="GO" id="GO:0005524">
    <property type="term" value="F:ATP binding"/>
    <property type="evidence" value="ECO:0007669"/>
    <property type="project" value="UniProtKB-UniRule"/>
</dbReference>
<proteinExistence type="inferred from homology"/>
<dbReference type="NCBIfam" id="TIGR00682">
    <property type="entry name" value="lpxK"/>
    <property type="match status" value="1"/>
</dbReference>
<evidence type="ECO:0000313" key="14">
    <source>
        <dbReference type="EMBL" id="ESQ86430.1"/>
    </source>
</evidence>
<keyword evidence="15" id="KW-1185">Reference proteome</keyword>
<keyword evidence="8 13" id="KW-0547">Nucleotide-binding</keyword>
<dbReference type="eggNOG" id="COG1663">
    <property type="taxonomic scope" value="Bacteria"/>
</dbReference>